<proteinExistence type="predicted"/>
<dbReference type="SUPFAM" id="SSF46565">
    <property type="entry name" value="Chaperone J-domain"/>
    <property type="match status" value="1"/>
</dbReference>
<comment type="caution">
    <text evidence="3">The sequence shown here is derived from an EMBL/GenBank/DDBJ whole genome shotgun (WGS) entry which is preliminary data.</text>
</comment>
<dbReference type="AlphaFoldDB" id="A0A369KAX9"/>
<dbReference type="STRING" id="39966.A0A369KAX9"/>
<accession>A0A369KAX9</accession>
<reference evidence="3" key="1">
    <citation type="submission" date="2018-04" db="EMBL/GenBank/DDBJ databases">
        <title>Whole genome sequencing of Hypsizygus marmoreus.</title>
        <authorList>
            <person name="Choi I.-G."/>
            <person name="Min B."/>
            <person name="Kim J.-G."/>
            <person name="Kim S."/>
            <person name="Oh Y.-L."/>
            <person name="Kong W.-S."/>
            <person name="Park H."/>
            <person name="Jeong J."/>
            <person name="Song E.-S."/>
        </authorList>
    </citation>
    <scope>NUCLEOTIDE SEQUENCE [LARGE SCALE GENOMIC DNA]</scope>
    <source>
        <strain evidence="3">51987-8</strain>
    </source>
</reference>
<feature type="region of interest" description="Disordered" evidence="1">
    <location>
        <begin position="1"/>
        <end position="34"/>
    </location>
</feature>
<dbReference type="OrthoDB" id="445556at2759"/>
<dbReference type="EMBL" id="LUEZ02000010">
    <property type="protein sequence ID" value="RDB28924.1"/>
    <property type="molecule type" value="Genomic_DNA"/>
</dbReference>
<name>A0A369KAX9_HYPMA</name>
<keyword evidence="4" id="KW-1185">Reference proteome</keyword>
<gene>
    <name evidence="3" type="primary">DPH4</name>
    <name evidence="3" type="ORF">Hypma_016121</name>
</gene>
<evidence type="ECO:0000259" key="2">
    <source>
        <dbReference type="PROSITE" id="PS50076"/>
    </source>
</evidence>
<dbReference type="PRINTS" id="PR00625">
    <property type="entry name" value="JDOMAIN"/>
</dbReference>
<evidence type="ECO:0000313" key="3">
    <source>
        <dbReference type="EMBL" id="RDB28924.1"/>
    </source>
</evidence>
<evidence type="ECO:0000313" key="4">
    <source>
        <dbReference type="Proteomes" id="UP000076154"/>
    </source>
</evidence>
<dbReference type="Proteomes" id="UP000076154">
    <property type="component" value="Unassembled WGS sequence"/>
</dbReference>
<feature type="domain" description="J" evidence="2">
    <location>
        <begin position="93"/>
        <end position="163"/>
    </location>
</feature>
<dbReference type="InParanoid" id="A0A369KAX9"/>
<dbReference type="Gene3D" id="1.10.287.110">
    <property type="entry name" value="DnaJ domain"/>
    <property type="match status" value="1"/>
</dbReference>
<dbReference type="Pfam" id="PF00226">
    <property type="entry name" value="DnaJ"/>
    <property type="match status" value="1"/>
</dbReference>
<dbReference type="CDD" id="cd06257">
    <property type="entry name" value="DnaJ"/>
    <property type="match status" value="1"/>
</dbReference>
<dbReference type="InterPro" id="IPR001623">
    <property type="entry name" value="DnaJ_domain"/>
</dbReference>
<sequence length="238" mass="27206">MGCVGDPFSDVHEDQEQDEDGQEEQDGDEQDRKNHRMRLRLSLKVRQQQVPGRGSDDCVWCASSLRRQQEPLDALLSVFFRFYKLASSGQALDFYQLLSIPRNASSAEIKIAYHRALLQFHPDKKANTSRQPAFTESISITLIKEAYITLSSPDLRSRYDVSTRQKSLSSGPRPAQIISLEEFEELGEDSSEDDGVWRKASTSWDAAAARKWCGWGTRSKARKTKMMMVEEMEWMEMG</sequence>
<organism evidence="3 4">
    <name type="scientific">Hypsizygus marmoreus</name>
    <name type="common">White beech mushroom</name>
    <name type="synonym">Agaricus marmoreus</name>
    <dbReference type="NCBI Taxonomy" id="39966"/>
    <lineage>
        <taxon>Eukaryota</taxon>
        <taxon>Fungi</taxon>
        <taxon>Dikarya</taxon>
        <taxon>Basidiomycota</taxon>
        <taxon>Agaricomycotina</taxon>
        <taxon>Agaricomycetes</taxon>
        <taxon>Agaricomycetidae</taxon>
        <taxon>Agaricales</taxon>
        <taxon>Tricholomatineae</taxon>
        <taxon>Lyophyllaceae</taxon>
        <taxon>Hypsizygus</taxon>
    </lineage>
</organism>
<evidence type="ECO:0000256" key="1">
    <source>
        <dbReference type="SAM" id="MobiDB-lite"/>
    </source>
</evidence>
<dbReference type="PANTHER" id="PTHR45090">
    <property type="entry name" value="CHAPERONE PROTEIN DNAJ 20 CHLOROPLASTIC"/>
    <property type="match status" value="1"/>
</dbReference>
<dbReference type="InterPro" id="IPR036869">
    <property type="entry name" value="J_dom_sf"/>
</dbReference>
<protein>
    <submittedName>
        <fullName evidence="3">Diphthamide biosynthesis protein 4</fullName>
    </submittedName>
</protein>
<dbReference type="SMART" id="SM00271">
    <property type="entry name" value="DnaJ"/>
    <property type="match status" value="1"/>
</dbReference>
<dbReference type="PROSITE" id="PS50076">
    <property type="entry name" value="DNAJ_2"/>
    <property type="match status" value="1"/>
</dbReference>
<dbReference type="InterPro" id="IPR053232">
    <property type="entry name" value="DnaJ_C/III_chloroplastic"/>
</dbReference>
<feature type="compositionally biased region" description="Acidic residues" evidence="1">
    <location>
        <begin position="15"/>
        <end position="29"/>
    </location>
</feature>
<dbReference type="PANTHER" id="PTHR45090:SF4">
    <property type="entry name" value="J DOMAIN-CONTAINING PROTEIN"/>
    <property type="match status" value="1"/>
</dbReference>